<keyword evidence="3" id="KW-1185">Reference proteome</keyword>
<evidence type="ECO:0000313" key="3">
    <source>
        <dbReference type="Proteomes" id="UP001279734"/>
    </source>
</evidence>
<evidence type="ECO:0000313" key="2">
    <source>
        <dbReference type="EMBL" id="GMH31814.1"/>
    </source>
</evidence>
<evidence type="ECO:0000256" key="1">
    <source>
        <dbReference type="SAM" id="MobiDB-lite"/>
    </source>
</evidence>
<protein>
    <submittedName>
        <fullName evidence="2">Uncharacterized protein</fullName>
    </submittedName>
</protein>
<organism evidence="2 3">
    <name type="scientific">Nepenthes gracilis</name>
    <name type="common">Slender pitcher plant</name>
    <dbReference type="NCBI Taxonomy" id="150966"/>
    <lineage>
        <taxon>Eukaryota</taxon>
        <taxon>Viridiplantae</taxon>
        <taxon>Streptophyta</taxon>
        <taxon>Embryophyta</taxon>
        <taxon>Tracheophyta</taxon>
        <taxon>Spermatophyta</taxon>
        <taxon>Magnoliopsida</taxon>
        <taxon>eudicotyledons</taxon>
        <taxon>Gunneridae</taxon>
        <taxon>Pentapetalae</taxon>
        <taxon>Caryophyllales</taxon>
        <taxon>Nepenthaceae</taxon>
        <taxon>Nepenthes</taxon>
    </lineage>
</organism>
<sequence length="299" mass="31608">MMSLGEAHDGADGNPLNVLLMRFTLPALELKMVRLDSVLEHSDVGPCGAPECFPFALPFLAIDSPLHVSCTFSPPLSPFAIGGSKVPAPLGSPLPECAFPCLHAAKRVSFKANFGAQESRVFGGISVSPTTPVFQLEYCKAMVGSRVSSPVHPVSHQVPCEKFSPSSGSPVSLVIPNLNSKPTGVESAEGVSASSNIYIPPVLLSYDSVHPGKLLRGRISHSFPLATESPSVCLGEFFDGSAEVLQLSAAEARKTVHPDPASALDNRKRLQASSRSADDTIWRQPAKKLLLHNSPAAIP</sequence>
<reference evidence="2" key="1">
    <citation type="submission" date="2023-05" db="EMBL/GenBank/DDBJ databases">
        <title>Nepenthes gracilis genome sequencing.</title>
        <authorList>
            <person name="Fukushima K."/>
        </authorList>
    </citation>
    <scope>NUCLEOTIDE SEQUENCE</scope>
    <source>
        <strain evidence="2">SING2019-196</strain>
    </source>
</reference>
<accession>A0AAD3Y8T5</accession>
<gene>
    <name evidence="2" type="ORF">Nepgr_033658</name>
</gene>
<dbReference type="EMBL" id="BSYO01000041">
    <property type="protein sequence ID" value="GMH31814.1"/>
    <property type="molecule type" value="Genomic_DNA"/>
</dbReference>
<dbReference type="Proteomes" id="UP001279734">
    <property type="component" value="Unassembled WGS sequence"/>
</dbReference>
<proteinExistence type="predicted"/>
<feature type="region of interest" description="Disordered" evidence="1">
    <location>
        <begin position="256"/>
        <end position="277"/>
    </location>
</feature>
<comment type="caution">
    <text evidence="2">The sequence shown here is derived from an EMBL/GenBank/DDBJ whole genome shotgun (WGS) entry which is preliminary data.</text>
</comment>
<name>A0AAD3Y8T5_NEPGR</name>
<dbReference type="AlphaFoldDB" id="A0AAD3Y8T5"/>